<dbReference type="EMBL" id="CAJNDS010000839">
    <property type="protein sequence ID" value="CAE7237000.1"/>
    <property type="molecule type" value="Genomic_DNA"/>
</dbReference>
<feature type="coiled-coil region" evidence="1">
    <location>
        <begin position="1133"/>
        <end position="1163"/>
    </location>
</feature>
<evidence type="ECO:0000256" key="2">
    <source>
        <dbReference type="SAM" id="MobiDB-lite"/>
    </source>
</evidence>
<reference evidence="5" key="1">
    <citation type="submission" date="2021-02" db="EMBL/GenBank/DDBJ databases">
        <authorList>
            <person name="Dougan E. K."/>
            <person name="Rhodes N."/>
            <person name="Thang M."/>
            <person name="Chan C."/>
        </authorList>
    </citation>
    <scope>NUCLEOTIDE SEQUENCE</scope>
</reference>
<dbReference type="PANTHER" id="PTHR13715:SF99">
    <property type="entry name" value="INOSITOL 1,4,5-TRISPHOSPHATE RECEPTOR-LIKE PROTEIN A"/>
    <property type="match status" value="1"/>
</dbReference>
<dbReference type="PANTHER" id="PTHR13715">
    <property type="entry name" value="RYANODINE RECEPTOR AND IP3 RECEPTOR"/>
    <property type="match status" value="1"/>
</dbReference>
<feature type="transmembrane region" description="Helical" evidence="3">
    <location>
        <begin position="2853"/>
        <end position="2877"/>
    </location>
</feature>
<keyword evidence="3" id="KW-1133">Transmembrane helix</keyword>
<feature type="transmembrane region" description="Helical" evidence="3">
    <location>
        <begin position="2969"/>
        <end position="2992"/>
    </location>
</feature>
<evidence type="ECO:0000313" key="6">
    <source>
        <dbReference type="Proteomes" id="UP000604046"/>
    </source>
</evidence>
<dbReference type="OrthoDB" id="300855at2759"/>
<protein>
    <submittedName>
        <fullName evidence="5">Itr-1 protein</fullName>
    </submittedName>
</protein>
<sequence length="3168" mass="360808">MAAQPFTSETMRSGEKGDKGEKKTLQQFSDMKDRFVLLTVGTLVVFDPHDPDLELAEGVKIPRVLWNQQRVQPPRYACGQHSDDVTQHVGDNVSLERSLYFALVNLLAHLCADRNTASAALLSRHIPDSVVKAQLVQQETLMNAGLRFVPPGELLQSALADPNVEARDLGDISDLAGLCAHTFLLLYGFLGQPPFSDEERRSTIIKSVYLDGRRADDDDTVYDEAGSNLVLASQSLQSLCHMCSWQLASLADLCENMCMFNNKPMPKPPIAFTDAMSALISALSKMLSKLIGLGYFERFRMHHSNAGDLTKDYANIYKIDHLVSIFTLMHRLQRTHRSVTTPLFVAGLADVCRVINQCCALSVNENILQFMSGFLEFLPPSIRKKVGASGVAVNENAPAKSITSFEIEECESVEKVLADLGKPSLPWEAEQVGVSDAARNLAEFVTVLLDFVSLPDARLAIQAVRLLARLCRRRKDFLEAIDRLELLDMDDAEKFNSLETWVKEADKVIDKINQLEQNMREEQSFADREGLEHYSQQFEANDWNEDDLQSPQVELKDKADRLLEYADRKQARQQVVRMAATNLQGDARMLNFDFEVKSLPKRESATPGEDDDDENRPCPLFIGVLGAGWLPPKEEADVKMNRFKPPSEFFGCDELGQLYIRGQAINDTFGGFFQGSCVGIELDYTGVNPKLFIYVDGYRTACIDREVEEGSVPCVVLGSLQQIVKLNQGRPRRGKGLLISPKDTKIDENSLVVDISYDVLGDKYCIKSPGEEEPTMIYSGWNSCFCTSALDFRSEYLSKLKAFKLPIPPKKSSTWCVNVSLTQAFIESAHFVRGAHVASQKAFNSFYSNTTTHLRRMVGTRWKPVTREGSENETVDTGLVAIEIHEDMVYGATRIFICFNEEDPSQLSPEQDSEITLRLRLTQLYPVREEKAQLAKLFRHFTSVCKQGDGHLLKYHRVELLALRVLSFLRSSAPLRDSIMAEKVTEKSRRRENTFDVAVKFLQAFTELLPMYREIFLRPDVFKFLVKSLAYEDMGISALLVNIYKDNQDAVHNVLPSFVREMMEVLKENLTARPMVSLDALKVLNAVVSLGKDNLDARNNGNIIAMEFLKENTVFRLENPFIAMARDGFLSAKINLKDNRDRIKNYLEALEARSQKRQQLLREGQMSVAASVGASAEIPEIGADTAASAQSTEKEQVTMDMDPLADVSKLVLGTNRMFPTTFALSSIELMLKCSAFGANRTVLRHFAREVIKCQRPEMEEGGDEDDDEDHESQFGMARQRFFRHVVYWLASDTDQEIPLVVQDGYLRMVCVLLQPHEIEDMLHDRWDSRSQRLRLVPEKPTHIVLLLIQWFTQYLKRFPELHVFSPRISPVVEAIDARVTYNLSPYYIRDHLLLLLFQVLSAYNVQNTWKRWFSEKYLTAGPPPKEVMLGGPADQPPGQDKVILDFDYMVLNGCFEGQPPKPVEPGQEPVVEEANDEEQDGPDLLTQLFAVLFDQGDWCHREWELDEEMRVVIQQILDLGLCDVEQRAQADALLQRIGPEEESDARAGSNLPRPWWPPDPSSKSDKVDAFEDQYPQEEADMGDAEVTGTGQSGFLQSSGQAGSAGVAGGKQDEFAELWQVTATRVGRHLKISDQDRELHSRHAQPFRTLVEGEAKSSAEMDPVLPRGLRMPASTKHVREEEDLKDFMYELVELDDSKLAANLRVDVNLWRRLQLAHSSFELIGTDEKTWNVQQDLREKMNSLGMKLFFEENVLMELMMEVHVTIEARDVRAALRMAGQALRPGGQATLNLTPEMARDLKFTGGTVRVKQLREDQGQVLVGRSDGWEAWVNTKFVFSADGQDADIKETVDRDITMNQVYFEVEVNNTDVVFLENFSYTLGRKKLVLQLLGANTVTMRSRCLLDMPGITVTVANPRLIALTSPTSFDADVIQKVVSVGKQQHAVSNEPGIELQDGQTLEALESIADKRGLARKVIHHMMPRYRNILVDIIEEQCFGLSGGNLGLDRVRLSRILEAEHQDVVAMINRACSYVMLEHLLIKLDIERGDWELQVQTTFPNLMPVFETLSEYAFDEINDSEVPLVLCREPEEERMETLRSWVLRICHVIRTVAFTNQPRLSFASDGGQAGLGEEEENIFEKLFDDTGEMLLARACCASLLNILQEIFTRQDDVEEIWERWTPAQQTSHQFLKSFVVEKAMFFCPFSTDKGDMKKKVRLRLVRFFEDAQVEPTDPLRLVPEMLYHPDVWLRLEALKLGCKLLEDADQRLQEAFRKFDSPQLNLQKALAYQFSSFHNHEQHGDDETRVMDVMLRKIQNLCEGHNSELQAFVGEDLSIEDKDFATLLAEYLQRNEDDDDDDQDRGMEGPTNLVEWICTLARQTIDRMKSDQQWQVSMSGSETKYSMLKQLFDTAAEIVQGPDRGNQRLLLESEILLDVNQLWIRQRTDEFTFRALLQDNEDLFESFMKLLRSMRSCEISVLKFLMSLLEEEELDPEDPNYRQKSEEVVEHKASTIRRMVEELSPKIICDKVITHWNLSPEVHDPANMIKPVQDADEVVENDTAEAVIRTKGEKESTDYTLPEQEEHCLEICFLCWALFEGIQQAPEFSNRNLMEGTLDRKMKNPVLHSRNQWATSKTKIYDTFNDGVSKMHHSKYLHFLFGRVEIQRGQRLQKLFFLVPAAIRTLKGQSLIKDWQEGCINSVDRSGPEAKLQDFSDGVWDEYIGFVEHQYNLSQKPFPLNASGEVMAAARSIIVLLTIIITSSVALVYDGSYSKEHRMGEYDVHYAKDWYVWVLTGLSTAHFICAVLLTLFHVVAYSQWKIDTGLDQWKEENPHSHHRLNGIFGAILTLWFFLQDSGLVNKLFLAGISFLGLHFDFLIFSIHLMYVCAQVETLGKVFEALWITKNEVVGTAVLGFCVQYCFLVLGFLTFPKGYGFADMDTSECSSLMECLLAHLDYGFRSGPVWNSAELTWWRFAFDYLYNLVVILILAAIISGIIIDTFANMRADLSEKNDDQENNCFICGINRSQMERQMVKFEHHVFQEHYMWSYARFLMYLKQAKDSELNGPESFVKAKVTQQDYTFYPVNRALTLDSDDAEDYTERQLRIKDLDEMRGSVRQCTETSQHILQLKRELKTVMKESNEAVADMQMRLQLLTGDVHKKVQEAMLQKAAQQAAGEK</sequence>
<organism evidence="5 6">
    <name type="scientific">Symbiodinium natans</name>
    <dbReference type="NCBI Taxonomy" id="878477"/>
    <lineage>
        <taxon>Eukaryota</taxon>
        <taxon>Sar</taxon>
        <taxon>Alveolata</taxon>
        <taxon>Dinophyceae</taxon>
        <taxon>Suessiales</taxon>
        <taxon>Symbiodiniaceae</taxon>
        <taxon>Symbiodinium</taxon>
    </lineage>
</organism>
<feature type="transmembrane region" description="Helical" evidence="3">
    <location>
        <begin position="2780"/>
        <end position="2806"/>
    </location>
</feature>
<feature type="transmembrane region" description="Helical" evidence="3">
    <location>
        <begin position="2738"/>
        <end position="2759"/>
    </location>
</feature>
<feature type="transmembrane region" description="Helical" evidence="3">
    <location>
        <begin position="2898"/>
        <end position="2920"/>
    </location>
</feature>
<evidence type="ECO:0000256" key="1">
    <source>
        <dbReference type="SAM" id="Coils"/>
    </source>
</evidence>
<keyword evidence="6" id="KW-1185">Reference proteome</keyword>
<feature type="region of interest" description="Disordered" evidence="2">
    <location>
        <begin position="1"/>
        <end position="22"/>
    </location>
</feature>
<keyword evidence="1" id="KW-0175">Coiled coil</keyword>
<gene>
    <name evidence="5" type="primary">itr-1</name>
    <name evidence="5" type="ORF">SNAT2548_LOCUS10263</name>
</gene>
<dbReference type="InterPro" id="IPR013662">
    <property type="entry name" value="RIH_assoc-dom"/>
</dbReference>
<evidence type="ECO:0000313" key="5">
    <source>
        <dbReference type="EMBL" id="CAE7237000.1"/>
    </source>
</evidence>
<dbReference type="GO" id="GO:0006816">
    <property type="term" value="P:calcium ion transport"/>
    <property type="evidence" value="ECO:0007669"/>
    <property type="project" value="InterPro"/>
</dbReference>
<feature type="region of interest" description="Disordered" evidence="2">
    <location>
        <begin position="1457"/>
        <end position="1479"/>
    </location>
</feature>
<dbReference type="Pfam" id="PF08454">
    <property type="entry name" value="RIH_assoc"/>
    <property type="match status" value="1"/>
</dbReference>
<dbReference type="InterPro" id="IPR015925">
    <property type="entry name" value="Ryanodine_IP3_receptor"/>
</dbReference>
<feature type="region of interest" description="Disordered" evidence="2">
    <location>
        <begin position="1539"/>
        <end position="1567"/>
    </location>
</feature>
<feature type="domain" description="RyR/IP3R Homology associated" evidence="4">
    <location>
        <begin position="2297"/>
        <end position="2432"/>
    </location>
</feature>
<dbReference type="Proteomes" id="UP000604046">
    <property type="component" value="Unassembled WGS sequence"/>
</dbReference>
<proteinExistence type="predicted"/>
<evidence type="ECO:0000259" key="4">
    <source>
        <dbReference type="Pfam" id="PF08454"/>
    </source>
</evidence>
<comment type="caution">
    <text evidence="5">The sequence shown here is derived from an EMBL/GenBank/DDBJ whole genome shotgun (WGS) entry which is preliminary data.</text>
</comment>
<keyword evidence="3" id="KW-0812">Transmembrane</keyword>
<accession>A0A812KVT5</accession>
<name>A0A812KVT5_9DINO</name>
<evidence type="ECO:0000256" key="3">
    <source>
        <dbReference type="SAM" id="Phobius"/>
    </source>
</evidence>
<keyword evidence="3" id="KW-0472">Membrane</keyword>
<feature type="compositionally biased region" description="Acidic residues" evidence="2">
    <location>
        <begin position="1470"/>
        <end position="1479"/>
    </location>
</feature>
<feature type="compositionally biased region" description="Polar residues" evidence="2">
    <location>
        <begin position="1"/>
        <end position="11"/>
    </location>
</feature>
<feature type="compositionally biased region" description="Basic and acidic residues" evidence="2">
    <location>
        <begin position="12"/>
        <end position="22"/>
    </location>
</feature>